<reference evidence="2" key="1">
    <citation type="submission" date="2017-04" db="EMBL/GenBank/DDBJ databases">
        <authorList>
            <person name="Varghese N."/>
            <person name="Submissions S."/>
        </authorList>
    </citation>
    <scope>NUCLEOTIDE SEQUENCE [LARGE SCALE GENOMIC DNA]</scope>
    <source>
        <strain evidence="2">K3S</strain>
    </source>
</reference>
<proteinExistence type="predicted"/>
<sequence length="275" mass="31383">MNKKSSENRELRVVVELVLKDSQPMVSSIVVAELFGKQHKKVLRDINELEIPDDYRELNFEPTFRDVPGPNGAIRKEPAFNMTRDGFSLLAMGFTGNKAMEWKIKFLDAFNSMESRLKIPQVEAKLKIFKAKPEALKSLEGFVRYWCYLENISWEDGKRLVEAAVRVPDFYEMDVLALESAWSYVILCTTVVPTRFVGVDVCSEKDLSPVNGLLDYWAHCGKSSRIELLGNLCQQMNIDSLVQLPKSYITHAVNLLWKGINSESGKYNAVQKESY</sequence>
<dbReference type="InterPro" id="IPR014054">
    <property type="entry name" value="Phage_regulatory_Rha"/>
</dbReference>
<evidence type="ECO:0000313" key="2">
    <source>
        <dbReference type="Proteomes" id="UP000192906"/>
    </source>
</evidence>
<dbReference type="NCBIfam" id="TIGR02681">
    <property type="entry name" value="phage_pRha"/>
    <property type="match status" value="1"/>
</dbReference>
<dbReference type="Pfam" id="PF09669">
    <property type="entry name" value="Phage_pRha"/>
    <property type="match status" value="1"/>
</dbReference>
<dbReference type="STRING" id="1519643.SAMN06295933_3582"/>
<dbReference type="EMBL" id="FWZU01000009">
    <property type="protein sequence ID" value="SMF44272.1"/>
    <property type="molecule type" value="Genomic_DNA"/>
</dbReference>
<protein>
    <submittedName>
        <fullName evidence="1">Phage regulatory protein, rha family</fullName>
    </submittedName>
</protein>
<dbReference type="Proteomes" id="UP000192906">
    <property type="component" value="Unassembled WGS sequence"/>
</dbReference>
<organism evidence="1 2">
    <name type="scientific">Desulfovibrio gilichinskyi</name>
    <dbReference type="NCBI Taxonomy" id="1519643"/>
    <lineage>
        <taxon>Bacteria</taxon>
        <taxon>Pseudomonadati</taxon>
        <taxon>Thermodesulfobacteriota</taxon>
        <taxon>Desulfovibrionia</taxon>
        <taxon>Desulfovibrionales</taxon>
        <taxon>Desulfovibrionaceae</taxon>
        <taxon>Desulfovibrio</taxon>
    </lineage>
</organism>
<evidence type="ECO:0000313" key="1">
    <source>
        <dbReference type="EMBL" id="SMF44272.1"/>
    </source>
</evidence>
<accession>A0A1X7F1I2</accession>
<keyword evidence="2" id="KW-1185">Reference proteome</keyword>
<dbReference type="RefSeq" id="WP_085104756.1">
    <property type="nucleotide sequence ID" value="NZ_FWZU01000009.1"/>
</dbReference>
<dbReference type="OrthoDB" id="9808959at2"/>
<dbReference type="AlphaFoldDB" id="A0A1X7F1I2"/>
<gene>
    <name evidence="1" type="ORF">SAMN06295933_3582</name>
</gene>
<name>A0A1X7F1I2_9BACT</name>